<proteinExistence type="predicted"/>
<dbReference type="SUPFAM" id="SSF100920">
    <property type="entry name" value="Heat shock protein 70kD (HSP70), peptide-binding domain"/>
    <property type="match status" value="1"/>
</dbReference>
<dbReference type="AlphaFoldDB" id="A0AAN6F5H3"/>
<dbReference type="EMBL" id="JASUXU010000216">
    <property type="protein sequence ID" value="KAK0302114.1"/>
    <property type="molecule type" value="Genomic_DNA"/>
</dbReference>
<organism evidence="1 2">
    <name type="scientific">Friedmanniomyces endolithicus</name>
    <dbReference type="NCBI Taxonomy" id="329885"/>
    <lineage>
        <taxon>Eukaryota</taxon>
        <taxon>Fungi</taxon>
        <taxon>Dikarya</taxon>
        <taxon>Ascomycota</taxon>
        <taxon>Pezizomycotina</taxon>
        <taxon>Dothideomycetes</taxon>
        <taxon>Dothideomycetidae</taxon>
        <taxon>Mycosphaerellales</taxon>
        <taxon>Teratosphaeriaceae</taxon>
        <taxon>Friedmanniomyces</taxon>
    </lineage>
</organism>
<evidence type="ECO:0000313" key="2">
    <source>
        <dbReference type="Proteomes" id="UP001168146"/>
    </source>
</evidence>
<evidence type="ECO:0000313" key="1">
    <source>
        <dbReference type="EMBL" id="KAK0302114.1"/>
    </source>
</evidence>
<name>A0AAN6F5H3_9PEZI</name>
<gene>
    <name evidence="1" type="ORF">LTR82_017992</name>
</gene>
<protein>
    <submittedName>
        <fullName evidence="1">Uncharacterized protein</fullName>
    </submittedName>
</protein>
<dbReference type="InterPro" id="IPR029047">
    <property type="entry name" value="HSP70_peptide-bd_sf"/>
</dbReference>
<reference evidence="1" key="1">
    <citation type="submission" date="2021-12" db="EMBL/GenBank/DDBJ databases">
        <title>Black yeast isolated from Biological Soil Crust.</title>
        <authorList>
            <person name="Kurbessoian T."/>
        </authorList>
    </citation>
    <scope>NUCLEOTIDE SEQUENCE</scope>
    <source>
        <strain evidence="1">CCFEE 5208</strain>
    </source>
</reference>
<dbReference type="Gene3D" id="2.60.34.10">
    <property type="entry name" value="Substrate Binding Domain Of DNAk, Chain A, domain 1"/>
    <property type="match status" value="1"/>
</dbReference>
<sequence length="173" mass="19189">MLSLLLLAHRIHAIRGPFIAGSSLTKHLKWSRPSSTITSTPSSAELAWVQLHQHAPTSVGIVDATNQYHELIASNSRLPTYGRKRFESVFDYTSTMRLSLAQRIGYHAPNILGDITLDGVRYAKAGDAYANITIHLEQDLSGKAVAYDGYTKVTKEIVFKVLELRAQEKQLAL</sequence>
<accession>A0AAN6F5H3</accession>
<comment type="caution">
    <text evidence="1">The sequence shown here is derived from an EMBL/GenBank/DDBJ whole genome shotgun (WGS) entry which is preliminary data.</text>
</comment>
<dbReference type="Proteomes" id="UP001168146">
    <property type="component" value="Unassembled WGS sequence"/>
</dbReference>